<keyword evidence="4" id="KW-0012">Acyltransferase</keyword>
<dbReference type="Gene3D" id="2.40.128.150">
    <property type="entry name" value="Cysteine proteinases"/>
    <property type="match status" value="1"/>
</dbReference>
<dbReference type="InterPro" id="IPR001447">
    <property type="entry name" value="Arylamine_N-AcTrfase"/>
</dbReference>
<feature type="compositionally biased region" description="Gly residues" evidence="3">
    <location>
        <begin position="1"/>
        <end position="11"/>
    </location>
</feature>
<dbReference type="EMBL" id="MIFZ01000051">
    <property type="protein sequence ID" value="OSY53862.1"/>
    <property type="molecule type" value="Genomic_DNA"/>
</dbReference>
<dbReference type="PANTHER" id="PTHR11786">
    <property type="entry name" value="N-HYDROXYARYLAMINE O-ACETYLTRANSFERASE"/>
    <property type="match status" value="1"/>
</dbReference>
<evidence type="ECO:0000256" key="2">
    <source>
        <dbReference type="RuleBase" id="RU003452"/>
    </source>
</evidence>
<dbReference type="Gene3D" id="3.30.2140.10">
    <property type="entry name" value="Arylamine N-acetyltransferase"/>
    <property type="match status" value="1"/>
</dbReference>
<evidence type="ECO:0000256" key="1">
    <source>
        <dbReference type="ARBA" id="ARBA00006547"/>
    </source>
</evidence>
<feature type="region of interest" description="Disordered" evidence="3">
    <location>
        <begin position="172"/>
        <end position="221"/>
    </location>
</feature>
<dbReference type="AlphaFoldDB" id="A0A1Y2P213"/>
<dbReference type="PRINTS" id="PR01543">
    <property type="entry name" value="ANATRNSFRASE"/>
</dbReference>
<dbReference type="Pfam" id="PF00797">
    <property type="entry name" value="Acetyltransf_2"/>
    <property type="match status" value="1"/>
</dbReference>
<gene>
    <name evidence="4" type="primary">nat</name>
    <name evidence="4" type="ORF">BG846_00458</name>
</gene>
<name>A0A1Y2P213_STRFR</name>
<organism evidence="4 5">
    <name type="scientific">Streptomyces fradiae ATCC 10745 = DSM 40063</name>
    <dbReference type="NCBI Taxonomy" id="1319510"/>
    <lineage>
        <taxon>Bacteria</taxon>
        <taxon>Bacillati</taxon>
        <taxon>Actinomycetota</taxon>
        <taxon>Actinomycetes</taxon>
        <taxon>Kitasatosporales</taxon>
        <taxon>Streptomycetaceae</taxon>
        <taxon>Streptomyces</taxon>
    </lineage>
</organism>
<dbReference type="PANTHER" id="PTHR11786:SF0">
    <property type="entry name" value="ARYLAMINE N-ACETYLTRANSFERASE 4-RELATED"/>
    <property type="match status" value="1"/>
</dbReference>
<feature type="compositionally biased region" description="Acidic residues" evidence="3">
    <location>
        <begin position="187"/>
        <end position="201"/>
    </location>
</feature>
<evidence type="ECO:0000313" key="5">
    <source>
        <dbReference type="Proteomes" id="UP000194318"/>
    </source>
</evidence>
<reference evidence="4 5" key="1">
    <citation type="submission" date="2016-09" db="EMBL/GenBank/DDBJ databases">
        <title>Streptomyces fradiae DSM40063, a candidate organism with high potential of specific P450 cytochromes.</title>
        <authorList>
            <person name="Grumaz C."/>
            <person name="Vainshtein Y."/>
            <person name="Kirstahler P."/>
            <person name="Sohn K."/>
        </authorList>
    </citation>
    <scope>NUCLEOTIDE SEQUENCE [LARGE SCALE GENOMIC DNA]</scope>
    <source>
        <strain evidence="4 5">DSM 40063</strain>
    </source>
</reference>
<proteinExistence type="inferred from homology"/>
<evidence type="ECO:0000256" key="3">
    <source>
        <dbReference type="SAM" id="MobiDB-lite"/>
    </source>
</evidence>
<protein>
    <submittedName>
        <fullName evidence="4">Arylamine N-acetyltransferase</fullName>
        <ecNumber evidence="4">2.3.1.5</ecNumber>
    </submittedName>
</protein>
<sequence>MVAGPAGGETGGMDSLDPLPPERVDAYLRRIGAERPDRPTEAALRELQLRHLEAVPFENLSVHLREDVVLDAAALVGKVVDRGRGGFCYELNGAFAALLRALGYRVELLQARVYGDDGHPGIPYDHLALRVRAADGGGRAWLTDVGFGDHSHFPLDLDERGEQEDPAGVFRIVEAPGPGPEDGGGAEPEDGAGEGPEDGAGEDSGAGTGTAAGADGDLDVVRDGRPRYRLERRPRALADFAVGAWWHRTSPESPFTRSPVCSLLTGRGRVTLSGRRLITTEDGSRTERVLSGDGELLAVYRDRFGIRLDRPPVPLHPRP</sequence>
<comment type="caution">
    <text evidence="4">The sequence shown here is derived from an EMBL/GenBank/DDBJ whole genome shotgun (WGS) entry which is preliminary data.</text>
</comment>
<dbReference type="EC" id="2.3.1.5" evidence="4"/>
<dbReference type="SUPFAM" id="SSF54001">
    <property type="entry name" value="Cysteine proteinases"/>
    <property type="match status" value="1"/>
</dbReference>
<dbReference type="Proteomes" id="UP000194318">
    <property type="component" value="Unassembled WGS sequence"/>
</dbReference>
<evidence type="ECO:0000313" key="4">
    <source>
        <dbReference type="EMBL" id="OSY53862.1"/>
    </source>
</evidence>
<dbReference type="InterPro" id="IPR038765">
    <property type="entry name" value="Papain-like_cys_pep_sf"/>
</dbReference>
<comment type="similarity">
    <text evidence="1 2">Belongs to the arylamine N-acetyltransferase family.</text>
</comment>
<keyword evidence="4" id="KW-0808">Transferase</keyword>
<dbReference type="GO" id="GO:0004060">
    <property type="term" value="F:arylamine N-acetyltransferase activity"/>
    <property type="evidence" value="ECO:0007669"/>
    <property type="project" value="UniProtKB-EC"/>
</dbReference>
<feature type="region of interest" description="Disordered" evidence="3">
    <location>
        <begin position="1"/>
        <end position="20"/>
    </location>
</feature>
<accession>A0A1Y2P213</accession>